<reference evidence="1 2" key="1">
    <citation type="submission" date="2019-03" db="EMBL/GenBank/DDBJ databases">
        <title>Single cell metagenomics reveals metabolic interactions within the superorganism composed of flagellate Streblomastix strix and complex community of Bacteroidetes bacteria on its surface.</title>
        <authorList>
            <person name="Treitli S.C."/>
            <person name="Kolisko M."/>
            <person name="Husnik F."/>
            <person name="Keeling P."/>
            <person name="Hampl V."/>
        </authorList>
    </citation>
    <scope>NUCLEOTIDE SEQUENCE [LARGE SCALE GENOMIC DNA]</scope>
    <source>
        <strain evidence="1">ST1C</strain>
    </source>
</reference>
<gene>
    <name evidence="1" type="ORF">EZS28_028913</name>
</gene>
<name>A0A5J4UYI0_9EUKA</name>
<protein>
    <submittedName>
        <fullName evidence="1">Uncharacterized protein</fullName>
    </submittedName>
</protein>
<evidence type="ECO:0000313" key="1">
    <source>
        <dbReference type="EMBL" id="KAA6375559.1"/>
    </source>
</evidence>
<proteinExistence type="predicted"/>
<organism evidence="1 2">
    <name type="scientific">Streblomastix strix</name>
    <dbReference type="NCBI Taxonomy" id="222440"/>
    <lineage>
        <taxon>Eukaryota</taxon>
        <taxon>Metamonada</taxon>
        <taxon>Preaxostyla</taxon>
        <taxon>Oxymonadida</taxon>
        <taxon>Streblomastigidae</taxon>
        <taxon>Streblomastix</taxon>
    </lineage>
</organism>
<dbReference type="Proteomes" id="UP000324800">
    <property type="component" value="Unassembled WGS sequence"/>
</dbReference>
<accession>A0A5J4UYI0</accession>
<dbReference type="EMBL" id="SNRW01011140">
    <property type="protein sequence ID" value="KAA6375559.1"/>
    <property type="molecule type" value="Genomic_DNA"/>
</dbReference>
<sequence>MDSKECEAFYDLKESVIKVIHNGRIKAVISEQGYFDPESCQCLDAAFWGFEPENDMQLWTVYVLTKAAPTKIKRLNDKFAKSWSVPTTPHQDTHCIIEVYVSRPKIAVKRKRPEEATIHEYSNISLQDQFHQEGQRVDKFNSIEDQKIVQHVSALQAGIMKQDPAKMDILRYQLQPFYRKQLFSEISRDGANAVFSVPDAQVTLREVTAGRNTNKIVNMLAKVGETSLVSVGDLYKERKYRLIGVQMRLSADDVLSKSSRDKFKQSKNAKSIS</sequence>
<dbReference type="AlphaFoldDB" id="A0A5J4UYI0"/>
<evidence type="ECO:0000313" key="2">
    <source>
        <dbReference type="Proteomes" id="UP000324800"/>
    </source>
</evidence>
<comment type="caution">
    <text evidence="1">The sequence shown here is derived from an EMBL/GenBank/DDBJ whole genome shotgun (WGS) entry which is preliminary data.</text>
</comment>